<dbReference type="InterPro" id="IPR029058">
    <property type="entry name" value="AB_hydrolase_fold"/>
</dbReference>
<gene>
    <name evidence="2" type="ORF">IAA98_12440</name>
</gene>
<keyword evidence="2" id="KW-0378">Hydrolase</keyword>
<organism evidence="2 3">
    <name type="scientific">Candidatus Avipropionibacterium avicola</name>
    <dbReference type="NCBI Taxonomy" id="2840701"/>
    <lineage>
        <taxon>Bacteria</taxon>
        <taxon>Bacillati</taxon>
        <taxon>Actinomycetota</taxon>
        <taxon>Actinomycetes</taxon>
        <taxon>Propionibacteriales</taxon>
        <taxon>Propionibacteriaceae</taxon>
        <taxon>Propionibacteriaceae incertae sedis</taxon>
        <taxon>Candidatus Avipropionibacterium</taxon>
    </lineage>
</organism>
<dbReference type="Pfam" id="PF12697">
    <property type="entry name" value="Abhydrolase_6"/>
    <property type="match status" value="1"/>
</dbReference>
<dbReference type="AlphaFoldDB" id="A0A9D1H0W1"/>
<comment type="caution">
    <text evidence="2">The sequence shown here is derived from an EMBL/GenBank/DDBJ whole genome shotgun (WGS) entry which is preliminary data.</text>
</comment>
<evidence type="ECO:0000259" key="1">
    <source>
        <dbReference type="Pfam" id="PF12697"/>
    </source>
</evidence>
<proteinExistence type="predicted"/>
<dbReference type="SUPFAM" id="SSF53474">
    <property type="entry name" value="alpha/beta-Hydrolases"/>
    <property type="match status" value="1"/>
</dbReference>
<dbReference type="EMBL" id="DVLP01000365">
    <property type="protein sequence ID" value="HIT76385.1"/>
    <property type="molecule type" value="Genomic_DNA"/>
</dbReference>
<dbReference type="InterPro" id="IPR000073">
    <property type="entry name" value="AB_hydrolase_1"/>
</dbReference>
<feature type="non-terminal residue" evidence="2">
    <location>
        <position position="94"/>
    </location>
</feature>
<dbReference type="Proteomes" id="UP000886842">
    <property type="component" value="Unassembled WGS sequence"/>
</dbReference>
<protein>
    <submittedName>
        <fullName evidence="2">Alpha/beta fold hydrolase</fullName>
    </submittedName>
</protein>
<evidence type="ECO:0000313" key="3">
    <source>
        <dbReference type="Proteomes" id="UP000886842"/>
    </source>
</evidence>
<reference evidence="2" key="1">
    <citation type="submission" date="2020-10" db="EMBL/GenBank/DDBJ databases">
        <authorList>
            <person name="Gilroy R."/>
        </authorList>
    </citation>
    <scope>NUCLEOTIDE SEQUENCE</scope>
    <source>
        <strain evidence="2">ChiGjej1B1-24693</strain>
    </source>
</reference>
<dbReference type="Gene3D" id="3.40.50.1820">
    <property type="entry name" value="alpha/beta hydrolase"/>
    <property type="match status" value="1"/>
</dbReference>
<sequence>MSASDPDSAARLVVLLHGMGQSPQSWQDQVVALPPGVRAVAPWVYGMRPGRSDVFSLAAATDDVARTLDLQGAETAVVCGVSLGARIALEFAVR</sequence>
<accession>A0A9D1H0W1</accession>
<dbReference type="GO" id="GO:0016787">
    <property type="term" value="F:hydrolase activity"/>
    <property type="evidence" value="ECO:0007669"/>
    <property type="project" value="UniProtKB-KW"/>
</dbReference>
<reference evidence="2" key="2">
    <citation type="journal article" date="2021" name="PeerJ">
        <title>Extensive microbial diversity within the chicken gut microbiome revealed by metagenomics and culture.</title>
        <authorList>
            <person name="Gilroy R."/>
            <person name="Ravi A."/>
            <person name="Getino M."/>
            <person name="Pursley I."/>
            <person name="Horton D.L."/>
            <person name="Alikhan N.F."/>
            <person name="Baker D."/>
            <person name="Gharbi K."/>
            <person name="Hall N."/>
            <person name="Watson M."/>
            <person name="Adriaenssens E.M."/>
            <person name="Foster-Nyarko E."/>
            <person name="Jarju S."/>
            <person name="Secka A."/>
            <person name="Antonio M."/>
            <person name="Oren A."/>
            <person name="Chaudhuri R.R."/>
            <person name="La Ragione R."/>
            <person name="Hildebrand F."/>
            <person name="Pallen M.J."/>
        </authorList>
    </citation>
    <scope>NUCLEOTIDE SEQUENCE</scope>
    <source>
        <strain evidence="2">ChiGjej1B1-24693</strain>
    </source>
</reference>
<evidence type="ECO:0000313" key="2">
    <source>
        <dbReference type="EMBL" id="HIT76385.1"/>
    </source>
</evidence>
<feature type="domain" description="AB hydrolase-1" evidence="1">
    <location>
        <begin position="13"/>
        <end position="92"/>
    </location>
</feature>
<name>A0A9D1H0W1_9ACTN</name>